<dbReference type="RefSeq" id="WP_015929595.1">
    <property type="nucleotide sequence ID" value="NC_011894.1"/>
</dbReference>
<feature type="domain" description="Peptidase S8/S53" evidence="7">
    <location>
        <begin position="239"/>
        <end position="517"/>
    </location>
</feature>
<reference evidence="8 9" key="1">
    <citation type="submission" date="2009-01" db="EMBL/GenBank/DDBJ databases">
        <title>Complete sequence of chromosome of Methylobacterium nodulans ORS 2060.</title>
        <authorList>
            <consortium name="US DOE Joint Genome Institute"/>
            <person name="Lucas S."/>
            <person name="Copeland A."/>
            <person name="Lapidus A."/>
            <person name="Glavina del Rio T."/>
            <person name="Dalin E."/>
            <person name="Tice H."/>
            <person name="Bruce D."/>
            <person name="Goodwin L."/>
            <person name="Pitluck S."/>
            <person name="Sims D."/>
            <person name="Brettin T."/>
            <person name="Detter J.C."/>
            <person name="Han C."/>
            <person name="Larimer F."/>
            <person name="Land M."/>
            <person name="Hauser L."/>
            <person name="Kyrpides N."/>
            <person name="Ivanova N."/>
            <person name="Marx C.J."/>
            <person name="Richardson P."/>
        </authorList>
    </citation>
    <scope>NUCLEOTIDE SEQUENCE [LARGE SCALE GENOMIC DNA]</scope>
    <source>
        <strain evidence="9">LMG 21967 / CNCM I-2342 / ORS 2060</strain>
    </source>
</reference>
<dbReference type="Proteomes" id="UP000008207">
    <property type="component" value="Chromosome"/>
</dbReference>
<dbReference type="SUPFAM" id="SSF52743">
    <property type="entry name" value="Subtilisin-like"/>
    <property type="match status" value="1"/>
</dbReference>
<dbReference type="PROSITE" id="PS00137">
    <property type="entry name" value="SUBTILASE_HIS"/>
    <property type="match status" value="1"/>
</dbReference>
<proteinExistence type="inferred from homology"/>
<keyword evidence="2 5" id="KW-0645">Protease</keyword>
<dbReference type="PANTHER" id="PTHR43806">
    <property type="entry name" value="PEPTIDASE S8"/>
    <property type="match status" value="1"/>
</dbReference>
<feature type="active site" description="Charge relay system" evidence="5">
    <location>
        <position position="286"/>
    </location>
</feature>
<evidence type="ECO:0000256" key="1">
    <source>
        <dbReference type="ARBA" id="ARBA00011073"/>
    </source>
</evidence>
<dbReference type="InterPro" id="IPR036852">
    <property type="entry name" value="Peptidase_S8/S53_dom_sf"/>
</dbReference>
<dbReference type="InterPro" id="IPR050131">
    <property type="entry name" value="Peptidase_S8_subtilisin-like"/>
</dbReference>
<dbReference type="PRINTS" id="PR00723">
    <property type="entry name" value="SUBTILISIN"/>
</dbReference>
<dbReference type="AlphaFoldDB" id="B8II52"/>
<protein>
    <submittedName>
        <fullName evidence="8">Peptidase S8 and S53 subtilisin kexin sedolisin</fullName>
    </submittedName>
</protein>
<evidence type="ECO:0000256" key="4">
    <source>
        <dbReference type="ARBA" id="ARBA00022825"/>
    </source>
</evidence>
<dbReference type="GO" id="GO:0004252">
    <property type="term" value="F:serine-type endopeptidase activity"/>
    <property type="evidence" value="ECO:0007669"/>
    <property type="project" value="UniProtKB-UniRule"/>
</dbReference>
<dbReference type="InterPro" id="IPR000209">
    <property type="entry name" value="Peptidase_S8/S53_dom"/>
</dbReference>
<keyword evidence="9" id="KW-1185">Reference proteome</keyword>
<dbReference type="PROSITE" id="PS00136">
    <property type="entry name" value="SUBTILASE_ASP"/>
    <property type="match status" value="1"/>
</dbReference>
<evidence type="ECO:0000313" key="9">
    <source>
        <dbReference type="Proteomes" id="UP000008207"/>
    </source>
</evidence>
<dbReference type="GO" id="GO:0006508">
    <property type="term" value="P:proteolysis"/>
    <property type="evidence" value="ECO:0007669"/>
    <property type="project" value="UniProtKB-KW"/>
</dbReference>
<evidence type="ECO:0000259" key="7">
    <source>
        <dbReference type="Pfam" id="PF00082"/>
    </source>
</evidence>
<evidence type="ECO:0000256" key="5">
    <source>
        <dbReference type="PROSITE-ProRule" id="PRU01240"/>
    </source>
</evidence>
<keyword evidence="3 5" id="KW-0378">Hydrolase</keyword>
<dbReference type="EMBL" id="CP001349">
    <property type="protein sequence ID" value="ACL57921.1"/>
    <property type="molecule type" value="Genomic_DNA"/>
</dbReference>
<evidence type="ECO:0000256" key="6">
    <source>
        <dbReference type="RuleBase" id="RU003355"/>
    </source>
</evidence>
<dbReference type="InterPro" id="IPR023828">
    <property type="entry name" value="Peptidase_S8_Ser-AS"/>
</dbReference>
<dbReference type="Pfam" id="PF00082">
    <property type="entry name" value="Peptidase_S8"/>
    <property type="match status" value="1"/>
</dbReference>
<sequence>MVNLSRHLQRRIEFIRDTAEEEVHEVIVTIKSPDADDDDFTTGLLETLQRRGVSNSARDLLPVSRRFLSDANSDTPRKRNAALEQLKNEDRSLIAYLAQAAPNLTGAAMGALTSAPFAAALQKVVRPAVNMIANSDIVQNAAKLVTNMPGQEPASQPVGFWTSSSVLLKVQDQGLQRLVEDLVSFNMPIQDVFPNQRLSLPPVATPKSVPGTVEDNRISAWGLRSIGALSSWGAFGCRGQNILVGLLDTGVDPNHPDLKGKIAHWAEFDEQGRVVPGSVPHDTDKHGTHCASTICGGDKSGRWIGVAPKAKLAAGIVLNGSRGGTLAQILAGIDWAVERQVDVISMSLGSVELTAEVPPPYTRALSRALRLGIPVVTAIGNSGSQTTGAPGNDILALAVGATDHMDRAAGFSGGRTVVIRDSQFFPANQLPIIYSKPEVSAPGVAVYSSVPGGKWEYLNGTSMAAPHVAGAIALLLSGTKIKQKVPSFQRAGLIQDLLTGSAEELGESGQNHRFGFGRIDVLRALGFARDLGYC</sequence>
<dbReference type="HOGENOM" id="CLU_509774_0_0_5"/>
<dbReference type="OrthoDB" id="9816306at2"/>
<dbReference type="Gene3D" id="3.40.50.200">
    <property type="entry name" value="Peptidase S8/S53 domain"/>
    <property type="match status" value="1"/>
</dbReference>
<comment type="similarity">
    <text evidence="1 5 6">Belongs to the peptidase S8 family.</text>
</comment>
<gene>
    <name evidence="8" type="ordered locus">Mnod_2971</name>
</gene>
<dbReference type="STRING" id="460265.Mnod_2971"/>
<evidence type="ECO:0000313" key="8">
    <source>
        <dbReference type="EMBL" id="ACL57921.1"/>
    </source>
</evidence>
<dbReference type="KEGG" id="mno:Mnod_2971"/>
<feature type="active site" description="Charge relay system" evidence="5">
    <location>
        <position position="462"/>
    </location>
</feature>
<keyword evidence="4 5" id="KW-0720">Serine protease</keyword>
<feature type="active site" description="Charge relay system" evidence="5">
    <location>
        <position position="248"/>
    </location>
</feature>
<dbReference type="PROSITE" id="PS00138">
    <property type="entry name" value="SUBTILASE_SER"/>
    <property type="match status" value="1"/>
</dbReference>
<evidence type="ECO:0000256" key="3">
    <source>
        <dbReference type="ARBA" id="ARBA00022801"/>
    </source>
</evidence>
<dbReference type="PROSITE" id="PS51892">
    <property type="entry name" value="SUBTILASE"/>
    <property type="match status" value="1"/>
</dbReference>
<name>B8II52_METNO</name>
<dbReference type="InterPro" id="IPR022398">
    <property type="entry name" value="Peptidase_S8_His-AS"/>
</dbReference>
<accession>B8II52</accession>
<evidence type="ECO:0000256" key="2">
    <source>
        <dbReference type="ARBA" id="ARBA00022670"/>
    </source>
</evidence>
<dbReference type="eggNOG" id="COG1404">
    <property type="taxonomic scope" value="Bacteria"/>
</dbReference>
<dbReference type="PANTHER" id="PTHR43806:SF11">
    <property type="entry name" value="CEREVISIN-RELATED"/>
    <property type="match status" value="1"/>
</dbReference>
<dbReference type="InterPro" id="IPR023827">
    <property type="entry name" value="Peptidase_S8_Asp-AS"/>
</dbReference>
<organism evidence="8 9">
    <name type="scientific">Methylobacterium nodulans (strain LMG 21967 / CNCM I-2342 / ORS 2060)</name>
    <dbReference type="NCBI Taxonomy" id="460265"/>
    <lineage>
        <taxon>Bacteria</taxon>
        <taxon>Pseudomonadati</taxon>
        <taxon>Pseudomonadota</taxon>
        <taxon>Alphaproteobacteria</taxon>
        <taxon>Hyphomicrobiales</taxon>
        <taxon>Methylobacteriaceae</taxon>
        <taxon>Methylobacterium</taxon>
    </lineage>
</organism>
<dbReference type="InterPro" id="IPR015500">
    <property type="entry name" value="Peptidase_S8_subtilisin-rel"/>
</dbReference>